<feature type="transmembrane region" description="Helical" evidence="1">
    <location>
        <begin position="392"/>
        <end position="414"/>
    </location>
</feature>
<evidence type="ECO:0008006" key="4">
    <source>
        <dbReference type="Google" id="ProtNLM"/>
    </source>
</evidence>
<dbReference type="PANTHER" id="PTHR43596">
    <property type="entry name" value="ADP,ATP CARRIER PROTEIN"/>
    <property type="match status" value="1"/>
</dbReference>
<dbReference type="InterPro" id="IPR036259">
    <property type="entry name" value="MFS_trans_sf"/>
</dbReference>
<feature type="transmembrane region" description="Helical" evidence="1">
    <location>
        <begin position="295"/>
        <end position="314"/>
    </location>
</feature>
<dbReference type="GO" id="GO:0022857">
    <property type="term" value="F:transmembrane transporter activity"/>
    <property type="evidence" value="ECO:0007669"/>
    <property type="project" value="InterPro"/>
</dbReference>
<feature type="transmembrane region" description="Helical" evidence="1">
    <location>
        <begin position="326"/>
        <end position="348"/>
    </location>
</feature>
<feature type="transmembrane region" description="Helical" evidence="1">
    <location>
        <begin position="94"/>
        <end position="113"/>
    </location>
</feature>
<feature type="transmembrane region" description="Helical" evidence="1">
    <location>
        <begin position="185"/>
        <end position="203"/>
    </location>
</feature>
<dbReference type="EMBL" id="MFKF01000124">
    <property type="protein sequence ID" value="OGG53263.1"/>
    <property type="molecule type" value="Genomic_DNA"/>
</dbReference>
<dbReference type="InterPro" id="IPR011701">
    <property type="entry name" value="MFS"/>
</dbReference>
<protein>
    <recommendedName>
        <fullName evidence="4">ADP,ATP carrier protein</fullName>
    </recommendedName>
</protein>
<keyword evidence="1" id="KW-1133">Transmembrane helix</keyword>
<keyword evidence="1" id="KW-0812">Transmembrane</keyword>
<feature type="transmembrane region" description="Helical" evidence="1">
    <location>
        <begin position="29"/>
        <end position="47"/>
    </location>
</feature>
<dbReference type="Gene3D" id="1.20.1250.20">
    <property type="entry name" value="MFS general substrate transporter like domains"/>
    <property type="match status" value="1"/>
</dbReference>
<dbReference type="AlphaFoldDB" id="A0A1F6CVS2"/>
<dbReference type="PANTHER" id="PTHR43596:SF1">
    <property type="entry name" value="ADP,ATP CARRIER PROTEIN"/>
    <property type="match status" value="1"/>
</dbReference>
<feature type="transmembrane region" description="Helical" evidence="1">
    <location>
        <begin position="420"/>
        <end position="438"/>
    </location>
</feature>
<gene>
    <name evidence="2" type="ORF">A3F84_05135</name>
</gene>
<accession>A0A1F6CVS2</accession>
<proteinExistence type="predicted"/>
<organism evidence="2 3">
    <name type="scientific">Handelsmanbacteria sp. (strain RIFCSPLOWO2_12_FULL_64_10)</name>
    <dbReference type="NCBI Taxonomy" id="1817868"/>
    <lineage>
        <taxon>Bacteria</taxon>
        <taxon>Candidatus Handelsmaniibacteriota</taxon>
    </lineage>
</organism>
<feature type="transmembrane region" description="Helical" evidence="1">
    <location>
        <begin position="119"/>
        <end position="142"/>
    </location>
</feature>
<feature type="transmembrane region" description="Helical" evidence="1">
    <location>
        <begin position="154"/>
        <end position="173"/>
    </location>
</feature>
<evidence type="ECO:0000313" key="3">
    <source>
        <dbReference type="Proteomes" id="UP000178606"/>
    </source>
</evidence>
<dbReference type="Pfam" id="PF07690">
    <property type="entry name" value="MFS_1"/>
    <property type="match status" value="1"/>
</dbReference>
<reference evidence="2 3" key="1">
    <citation type="journal article" date="2016" name="Nat. Commun.">
        <title>Thousands of microbial genomes shed light on interconnected biogeochemical processes in an aquifer system.</title>
        <authorList>
            <person name="Anantharaman K."/>
            <person name="Brown C.T."/>
            <person name="Hug L.A."/>
            <person name="Sharon I."/>
            <person name="Castelle C.J."/>
            <person name="Probst A.J."/>
            <person name="Thomas B.C."/>
            <person name="Singh A."/>
            <person name="Wilkins M.J."/>
            <person name="Karaoz U."/>
            <person name="Brodie E.L."/>
            <person name="Williams K.H."/>
            <person name="Hubbard S.S."/>
            <person name="Banfield J.F."/>
        </authorList>
    </citation>
    <scope>NUCLEOTIDE SEQUENCE [LARGE SCALE GENOMIC DNA]</scope>
    <source>
        <strain evidence="3">RIFCSPLOWO2_12_FULL_64_10</strain>
    </source>
</reference>
<dbReference type="Proteomes" id="UP000178606">
    <property type="component" value="Unassembled WGS sequence"/>
</dbReference>
<evidence type="ECO:0000256" key="1">
    <source>
        <dbReference type="SAM" id="Phobius"/>
    </source>
</evidence>
<sequence>MMTISNSSRSPLDRFLGLFAEVRAGESPTAVLLTLNVLLLLTAYSILKPVRDALILVEKGAEVKSYASAGQAILLLGAVPLYAALAGRLPRRPLINRVTLFFAACLVLFYILARLHVPLGVIFFLWMGIFNLMVIAQFWSFANDLYTPEAGKRLFAIVAFGASSGAVIGSFVTRRLSGPLGVYQLLLVAAGILALSLLITNVVDSRERGRAAERAAARAAEADEPIGKEGAFRLVLGNRYLLWIALLILFLNWVNTNGGYILDRTVERAADEAMASGTLNGLSGEEYKKQYFGKFYADFYLVVNWVGLVVQLFLVSRIFKYLGVRVAILFLPVIALGGYALLAFYPVLGAVRWAKTAENATDYSLYNTVRQVLFLPTTRQQKYKAKQAIDTFFVRAGDVLSAALIFAGTTWFSFGTRQFALVNLGFVLVWIVLAVLIGRENRRLTA</sequence>
<keyword evidence="1" id="KW-0472">Membrane</keyword>
<feature type="transmembrane region" description="Helical" evidence="1">
    <location>
        <begin position="67"/>
        <end position="87"/>
    </location>
</feature>
<comment type="caution">
    <text evidence="2">The sequence shown here is derived from an EMBL/GenBank/DDBJ whole genome shotgun (WGS) entry which is preliminary data.</text>
</comment>
<dbReference type="SUPFAM" id="SSF103473">
    <property type="entry name" value="MFS general substrate transporter"/>
    <property type="match status" value="1"/>
</dbReference>
<evidence type="ECO:0000313" key="2">
    <source>
        <dbReference type="EMBL" id="OGG53263.1"/>
    </source>
</evidence>
<name>A0A1F6CVS2_HANXR</name>